<feature type="domain" description="Exoribonuclease phosphorolytic" evidence="5">
    <location>
        <begin position="191"/>
        <end position="254"/>
    </location>
</feature>
<dbReference type="GO" id="GO:0000177">
    <property type="term" value="C:cytoplasmic exosome (RNase complex)"/>
    <property type="evidence" value="ECO:0007669"/>
    <property type="project" value="TreeGrafter"/>
</dbReference>
<evidence type="ECO:0000259" key="4">
    <source>
        <dbReference type="Pfam" id="PF01138"/>
    </source>
</evidence>
<dbReference type="HAMAP" id="MF_00622">
    <property type="entry name" value="Exosome_Rrp42"/>
    <property type="match status" value="1"/>
</dbReference>
<dbReference type="PANTHER" id="PTHR11097">
    <property type="entry name" value="EXOSOME COMPLEX EXONUCLEASE RIBOSOMAL RNA PROCESSING PROTEIN"/>
    <property type="match status" value="1"/>
</dbReference>
<reference evidence="6" key="1">
    <citation type="submission" date="2018-05" db="EMBL/GenBank/DDBJ databases">
        <authorList>
            <person name="Lanie J.A."/>
            <person name="Ng W.-L."/>
            <person name="Kazmierczak K.M."/>
            <person name="Andrzejewski T.M."/>
            <person name="Davidsen T.M."/>
            <person name="Wayne K.J."/>
            <person name="Tettelin H."/>
            <person name="Glass J.I."/>
            <person name="Rusch D."/>
            <person name="Podicherti R."/>
            <person name="Tsui H.-C.T."/>
            <person name="Winkler M.E."/>
        </authorList>
    </citation>
    <scope>NUCLEOTIDE SEQUENCE</scope>
</reference>
<dbReference type="InterPro" id="IPR027408">
    <property type="entry name" value="PNPase/RNase_PH_dom_sf"/>
</dbReference>
<dbReference type="SUPFAM" id="SSF55666">
    <property type="entry name" value="Ribonuclease PH domain 2-like"/>
    <property type="match status" value="1"/>
</dbReference>
<keyword evidence="2" id="KW-0963">Cytoplasm</keyword>
<evidence type="ECO:0000256" key="3">
    <source>
        <dbReference type="ARBA" id="ARBA00022835"/>
    </source>
</evidence>
<dbReference type="GO" id="GO:0016075">
    <property type="term" value="P:rRNA catabolic process"/>
    <property type="evidence" value="ECO:0007669"/>
    <property type="project" value="TreeGrafter"/>
</dbReference>
<dbReference type="Gene3D" id="3.30.230.70">
    <property type="entry name" value="GHMP Kinase, N-terminal domain"/>
    <property type="match status" value="1"/>
</dbReference>
<dbReference type="NCBIfam" id="NF003282">
    <property type="entry name" value="PRK04282.1-1"/>
    <property type="match status" value="1"/>
</dbReference>
<dbReference type="InterPro" id="IPR020869">
    <property type="entry name" value="Rrp42_archaea"/>
</dbReference>
<gene>
    <name evidence="6" type="ORF">METZ01_LOCUS99666</name>
</gene>
<evidence type="ECO:0000256" key="2">
    <source>
        <dbReference type="ARBA" id="ARBA00022490"/>
    </source>
</evidence>
<evidence type="ECO:0000313" key="6">
    <source>
        <dbReference type="EMBL" id="SVA46812.1"/>
    </source>
</evidence>
<dbReference type="GO" id="GO:0035925">
    <property type="term" value="F:mRNA 3'-UTR AU-rich region binding"/>
    <property type="evidence" value="ECO:0007669"/>
    <property type="project" value="TreeGrafter"/>
</dbReference>
<dbReference type="InterPro" id="IPR036345">
    <property type="entry name" value="ExoRNase_PH_dom2_sf"/>
</dbReference>
<feature type="domain" description="Exoribonuclease phosphorolytic" evidence="4">
    <location>
        <begin position="32"/>
        <end position="167"/>
    </location>
</feature>
<dbReference type="SUPFAM" id="SSF54211">
    <property type="entry name" value="Ribosomal protein S5 domain 2-like"/>
    <property type="match status" value="1"/>
</dbReference>
<dbReference type="InterPro" id="IPR050590">
    <property type="entry name" value="Exosome_comp_Rrp42_subfam"/>
</dbReference>
<dbReference type="AlphaFoldDB" id="A0A381W2V2"/>
<dbReference type="InterPro" id="IPR015847">
    <property type="entry name" value="ExoRNase_PH_dom2"/>
</dbReference>
<organism evidence="6">
    <name type="scientific">marine metagenome</name>
    <dbReference type="NCBI Taxonomy" id="408172"/>
    <lineage>
        <taxon>unclassified sequences</taxon>
        <taxon>metagenomes</taxon>
        <taxon>ecological metagenomes</taxon>
    </lineage>
</organism>
<dbReference type="EMBL" id="UINC01010530">
    <property type="protein sequence ID" value="SVA46812.1"/>
    <property type="molecule type" value="Genomic_DNA"/>
</dbReference>
<comment type="subcellular location">
    <subcellularLocation>
        <location evidence="1">Cytoplasm</location>
    </subcellularLocation>
</comment>
<dbReference type="Pfam" id="PF03725">
    <property type="entry name" value="RNase_PH_C"/>
    <property type="match status" value="1"/>
</dbReference>
<protein>
    <submittedName>
        <fullName evidence="6">Uncharacterized protein</fullName>
    </submittedName>
</protein>
<dbReference type="InterPro" id="IPR001247">
    <property type="entry name" value="ExoRNase_PH_dom1"/>
</dbReference>
<sequence length="272" mass="29454">MTDFSIIDKLKRSKILDLLQEGKRIDGRALDEHRTLDVATGVIPHANGSARVRLGDTEVVAGVKIQPDRPFPDTGDRGIFICTAEILPLAHPSAETGPPQPPVIELARVVDRGIRESGMIDLSQCVLEENKSVIGIFSDNVVTDHDGNLFDTCSYASVAAIMTSKMPKWEMKDGEPVVVEGEKVDTPITTIPVSVTMGRIGEFILADPNIDEWACLDARITITTNSDGNIVALQKGGKDGFTYEQIVKCSEISISSGAKIREIIKKAVGETQ</sequence>
<proteinExistence type="inferred from homology"/>
<dbReference type="Pfam" id="PF01138">
    <property type="entry name" value="RNase_PH"/>
    <property type="match status" value="1"/>
</dbReference>
<evidence type="ECO:0000256" key="1">
    <source>
        <dbReference type="ARBA" id="ARBA00004496"/>
    </source>
</evidence>
<dbReference type="CDD" id="cd11365">
    <property type="entry name" value="RNase_PH_archRRP42"/>
    <property type="match status" value="1"/>
</dbReference>
<keyword evidence="3" id="KW-0271">Exosome</keyword>
<accession>A0A381W2V2</accession>
<dbReference type="InterPro" id="IPR020568">
    <property type="entry name" value="Ribosomal_Su5_D2-typ_SF"/>
</dbReference>
<evidence type="ECO:0000259" key="5">
    <source>
        <dbReference type="Pfam" id="PF03725"/>
    </source>
</evidence>
<name>A0A381W2V2_9ZZZZ</name>
<dbReference type="PANTHER" id="PTHR11097:SF8">
    <property type="entry name" value="EXOSOME COMPLEX COMPONENT RRP42"/>
    <property type="match status" value="1"/>
</dbReference>